<feature type="binding site" evidence="3">
    <location>
        <position position="403"/>
    </location>
    <ligand>
        <name>Zn(2+)</name>
        <dbReference type="ChEBI" id="CHEBI:29105"/>
        <label>2</label>
    </ligand>
</feature>
<keyword evidence="2 6" id="KW-0378">Hydrolase</keyword>
<accession>A0A1B7ZEW9</accession>
<dbReference type="EMBL" id="LZFP01000001">
    <property type="protein sequence ID" value="OBR42106.1"/>
    <property type="molecule type" value="Genomic_DNA"/>
</dbReference>
<name>A0A1B7ZEW9_9FLAO</name>
<feature type="binding site" evidence="3">
    <location>
        <position position="151"/>
    </location>
    <ligand>
        <name>Zn(2+)</name>
        <dbReference type="ChEBI" id="CHEBI:29105"/>
        <label>2</label>
    </ligand>
</feature>
<evidence type="ECO:0000256" key="2">
    <source>
        <dbReference type="ARBA" id="ARBA00022801"/>
    </source>
</evidence>
<keyword evidence="3" id="KW-0479">Metal-binding</keyword>
<evidence type="ECO:0000313" key="6">
    <source>
        <dbReference type="EMBL" id="OBR42106.1"/>
    </source>
</evidence>
<dbReference type="STRING" id="1836467.BTR34_09945"/>
<protein>
    <submittedName>
        <fullName evidence="6">Zn-dependent hydrolase</fullName>
    </submittedName>
</protein>
<feature type="domain" description="Peptidase M20 dimerisation" evidence="5">
    <location>
        <begin position="231"/>
        <end position="330"/>
    </location>
</feature>
<feature type="binding site" evidence="3">
    <location>
        <position position="210"/>
    </location>
    <ligand>
        <name>Zn(2+)</name>
        <dbReference type="ChEBI" id="CHEBI:29105"/>
        <label>1</label>
    </ligand>
</feature>
<dbReference type="InterPro" id="IPR010158">
    <property type="entry name" value="Amidase_Cbmase"/>
</dbReference>
<dbReference type="Gene3D" id="3.40.630.10">
    <property type="entry name" value="Zn peptidases"/>
    <property type="match status" value="1"/>
</dbReference>
<dbReference type="AlphaFoldDB" id="A0A1B7ZEW9"/>
<gene>
    <name evidence="6" type="ORF">A9200_01575</name>
</gene>
<dbReference type="SUPFAM" id="SSF53187">
    <property type="entry name" value="Zn-dependent exopeptidases"/>
    <property type="match status" value="1"/>
</dbReference>
<sequence length="433" mass="46926">MNMRNFKIIIALFLISNPLLFVNAQISVNQDRLEKRIIELAQFGIQENGETERVAFSDADIAAQQWVIEKLKVMDIETHIDFAGNVIGIRKGTDSNMKPISFGSHIDRVPNGGNYDGCLGSMAAIEVLQVLNEKKIKTKHPLEIIIFSNEEGGVMGSRAIVGHLNKSALGIKNNTGFTMGEGVMRLGGDTTRIEQVARKKGDVAAFLELHIEQGGTLEKENLAIGIVKGIVGLKWWDVEFNGFANHAGTTPMNARKDALLAASKFIIAVNEIATSFDGAQVATVGRISAEPGAPNVIPGHVITSLEIRDLSSVVIEKIYTAIEKRAVEINEESGVEITFKKLDTTADPAIMDSLIQSEIEKSIKSLNLSYMFMPSGAGHDAQDMALIAPTGMIFVPSKDGISHSPKEFTSASDMANGANVLLQTILSLDKRLK</sequence>
<feature type="binding site" evidence="3">
    <location>
        <position position="116"/>
    </location>
    <ligand>
        <name>Zn(2+)</name>
        <dbReference type="ChEBI" id="CHEBI:29105"/>
        <label>2</label>
    </ligand>
</feature>
<dbReference type="GO" id="GO:0016813">
    <property type="term" value="F:hydrolase activity, acting on carbon-nitrogen (but not peptide) bonds, in linear amidines"/>
    <property type="evidence" value="ECO:0007669"/>
    <property type="project" value="InterPro"/>
</dbReference>
<keyword evidence="4" id="KW-0732">Signal</keyword>
<comment type="cofactor">
    <cofactor evidence="3">
        <name>Zn(2+)</name>
        <dbReference type="ChEBI" id="CHEBI:29105"/>
    </cofactor>
    <text evidence="3">Binds 2 Zn(2+) ions per subunit.</text>
</comment>
<feature type="binding site" evidence="3">
    <location>
        <position position="105"/>
    </location>
    <ligand>
        <name>Zn(2+)</name>
        <dbReference type="ChEBI" id="CHEBI:29105"/>
        <label>1</label>
    </ligand>
</feature>
<comment type="similarity">
    <text evidence="1">Belongs to the peptidase M20 family.</text>
</comment>
<dbReference type="PIRSF" id="PIRSF001235">
    <property type="entry name" value="Amidase_carbamoylase"/>
    <property type="match status" value="1"/>
</dbReference>
<feature type="chain" id="PRO_5008602638" evidence="4">
    <location>
        <begin position="25"/>
        <end position="433"/>
    </location>
</feature>
<evidence type="ECO:0000313" key="7">
    <source>
        <dbReference type="Proteomes" id="UP000092164"/>
    </source>
</evidence>
<reference evidence="7" key="1">
    <citation type="submission" date="2016-06" db="EMBL/GenBank/DDBJ databases">
        <authorList>
            <person name="Zhan P."/>
        </authorList>
    </citation>
    <scope>NUCLEOTIDE SEQUENCE [LARGE SCALE GENOMIC DNA]</scope>
    <source>
        <strain evidence="7">T28</strain>
    </source>
</reference>
<feature type="signal peptide" evidence="4">
    <location>
        <begin position="1"/>
        <end position="24"/>
    </location>
</feature>
<dbReference type="SUPFAM" id="SSF55031">
    <property type="entry name" value="Bacterial exopeptidase dimerisation domain"/>
    <property type="match status" value="1"/>
</dbReference>
<dbReference type="InterPro" id="IPR011650">
    <property type="entry name" value="Peptidase_M20_dimer"/>
</dbReference>
<dbReference type="NCBIfam" id="TIGR01879">
    <property type="entry name" value="hydantase"/>
    <property type="match status" value="1"/>
</dbReference>
<dbReference type="PANTHER" id="PTHR32494:SF5">
    <property type="entry name" value="ALLANTOATE AMIDOHYDROLASE"/>
    <property type="match status" value="1"/>
</dbReference>
<dbReference type="Proteomes" id="UP000092164">
    <property type="component" value="Unassembled WGS sequence"/>
</dbReference>
<keyword evidence="7" id="KW-1185">Reference proteome</keyword>
<dbReference type="InterPro" id="IPR002933">
    <property type="entry name" value="Peptidase_M20"/>
</dbReference>
<feature type="binding site" evidence="3">
    <location>
        <position position="116"/>
    </location>
    <ligand>
        <name>Zn(2+)</name>
        <dbReference type="ChEBI" id="CHEBI:29105"/>
        <label>1</label>
    </ligand>
</feature>
<dbReference type="GO" id="GO:0046872">
    <property type="term" value="F:metal ion binding"/>
    <property type="evidence" value="ECO:0007669"/>
    <property type="project" value="UniProtKB-KW"/>
</dbReference>
<dbReference type="Pfam" id="PF07687">
    <property type="entry name" value="M20_dimer"/>
    <property type="match status" value="1"/>
</dbReference>
<dbReference type="Pfam" id="PF01546">
    <property type="entry name" value="Peptidase_M20"/>
    <property type="match status" value="1"/>
</dbReference>
<dbReference type="Gene3D" id="3.30.70.360">
    <property type="match status" value="1"/>
</dbReference>
<evidence type="ECO:0000259" key="5">
    <source>
        <dbReference type="Pfam" id="PF07687"/>
    </source>
</evidence>
<dbReference type="CDD" id="cd03884">
    <property type="entry name" value="M20_bAS"/>
    <property type="match status" value="1"/>
</dbReference>
<dbReference type="PANTHER" id="PTHR32494">
    <property type="entry name" value="ALLANTOATE DEIMINASE-RELATED"/>
    <property type="match status" value="1"/>
</dbReference>
<dbReference type="InterPro" id="IPR036264">
    <property type="entry name" value="Bact_exopeptidase_dim_dom"/>
</dbReference>
<evidence type="ECO:0000256" key="4">
    <source>
        <dbReference type="SAM" id="SignalP"/>
    </source>
</evidence>
<dbReference type="NCBIfam" id="NF006771">
    <property type="entry name" value="PRK09290.1-5"/>
    <property type="match status" value="1"/>
</dbReference>
<dbReference type="OrthoDB" id="9769665at2"/>
<evidence type="ECO:0000256" key="1">
    <source>
        <dbReference type="ARBA" id="ARBA00006153"/>
    </source>
</evidence>
<keyword evidence="3" id="KW-0862">Zinc</keyword>
<comment type="caution">
    <text evidence="6">The sequence shown here is derived from an EMBL/GenBank/DDBJ whole genome shotgun (WGS) entry which is preliminary data.</text>
</comment>
<evidence type="ECO:0000256" key="3">
    <source>
        <dbReference type="PIRSR" id="PIRSR001235-1"/>
    </source>
</evidence>
<organism evidence="6 7">
    <name type="scientific">Maribacter hydrothermalis</name>
    <dbReference type="NCBI Taxonomy" id="1836467"/>
    <lineage>
        <taxon>Bacteria</taxon>
        <taxon>Pseudomonadati</taxon>
        <taxon>Bacteroidota</taxon>
        <taxon>Flavobacteriia</taxon>
        <taxon>Flavobacteriales</taxon>
        <taxon>Flavobacteriaceae</taxon>
        <taxon>Maribacter</taxon>
    </lineage>
</organism>
<proteinExistence type="inferred from homology"/>